<evidence type="ECO:0000313" key="2">
    <source>
        <dbReference type="EMBL" id="PKZ14952.1"/>
    </source>
</evidence>
<dbReference type="AlphaFoldDB" id="A0A2I1M488"/>
<feature type="transmembrane region" description="Helical" evidence="1">
    <location>
        <begin position="20"/>
        <end position="38"/>
    </location>
</feature>
<gene>
    <name evidence="2" type="ORF">CYJ32_05460</name>
</gene>
<dbReference type="RefSeq" id="WP_049188132.1">
    <property type="nucleotide sequence ID" value="NZ_JASODN010000002.1"/>
</dbReference>
<feature type="transmembrane region" description="Helical" evidence="1">
    <location>
        <begin position="207"/>
        <end position="227"/>
    </location>
</feature>
<feature type="transmembrane region" description="Helical" evidence="1">
    <location>
        <begin position="166"/>
        <end position="187"/>
    </location>
</feature>
<keyword evidence="1" id="KW-0472">Membrane</keyword>
<comment type="caution">
    <text evidence="2">The sequence shown here is derived from an EMBL/GenBank/DDBJ whole genome shotgun (WGS) entry which is preliminary data.</text>
</comment>
<proteinExistence type="predicted"/>
<dbReference type="InterPro" id="IPR049713">
    <property type="entry name" value="Pr6Pr-like"/>
</dbReference>
<reference evidence="2 3" key="1">
    <citation type="submission" date="2017-12" db="EMBL/GenBank/DDBJ databases">
        <title>Phylogenetic diversity of female urinary microbiome.</title>
        <authorList>
            <person name="Thomas-White K."/>
            <person name="Wolfe A.J."/>
        </authorList>
    </citation>
    <scope>NUCLEOTIDE SEQUENCE [LARGE SCALE GENOMIC DNA]</scope>
    <source>
        <strain evidence="2 3">UMB0064</strain>
    </source>
</reference>
<protein>
    <submittedName>
        <fullName evidence="2">Uncharacterized protein</fullName>
    </submittedName>
</protein>
<dbReference type="NCBIfam" id="NF038065">
    <property type="entry name" value="Pr6Pr"/>
    <property type="match status" value="1"/>
</dbReference>
<feature type="transmembrane region" description="Helical" evidence="1">
    <location>
        <begin position="101"/>
        <end position="124"/>
    </location>
</feature>
<feature type="transmembrane region" description="Helical" evidence="1">
    <location>
        <begin position="69"/>
        <end position="89"/>
    </location>
</feature>
<dbReference type="EMBL" id="PKGU01000003">
    <property type="protein sequence ID" value="PKZ14952.1"/>
    <property type="molecule type" value="Genomic_DNA"/>
</dbReference>
<dbReference type="Proteomes" id="UP000242263">
    <property type="component" value="Unassembled WGS sequence"/>
</dbReference>
<evidence type="ECO:0000256" key="1">
    <source>
        <dbReference type="SAM" id="Phobius"/>
    </source>
</evidence>
<accession>A0A2I1M488</accession>
<sequence length="233" mass="26211">MTDSFCAGPRVRGARTAWRVVSALAWFGVVLTNIGNIFDVYPRDSGHWPGLYGHSVHGMAGAWQRFIEGMSYFTMVSNIVVAVVFGLLAADVRKTAWRVALVNTALLMITITSLVFLVAILPFLHLRGLALLTSPWQHVVVPAAVWIVWALWGPRDFFGGFSRGHILLRTYMIPWLWAAWMLGYGAITHYYPYGFVNVNQLGYGSVMVSLCVVMILALLFELLFNWIDRRLSK</sequence>
<evidence type="ECO:0000313" key="3">
    <source>
        <dbReference type="Proteomes" id="UP000242263"/>
    </source>
</evidence>
<name>A0A2I1M488_9BIFI</name>
<feature type="transmembrane region" description="Helical" evidence="1">
    <location>
        <begin position="136"/>
        <end position="154"/>
    </location>
</feature>
<keyword evidence="1" id="KW-0812">Transmembrane</keyword>
<organism evidence="2 3">
    <name type="scientific">Alloscardovia omnicolens</name>
    <dbReference type="NCBI Taxonomy" id="419015"/>
    <lineage>
        <taxon>Bacteria</taxon>
        <taxon>Bacillati</taxon>
        <taxon>Actinomycetota</taxon>
        <taxon>Actinomycetes</taxon>
        <taxon>Bifidobacteriales</taxon>
        <taxon>Bifidobacteriaceae</taxon>
        <taxon>Alloscardovia</taxon>
    </lineage>
</organism>
<keyword evidence="1" id="KW-1133">Transmembrane helix</keyword>